<feature type="domain" description="C2H2-type" evidence="9">
    <location>
        <begin position="237"/>
        <end position="266"/>
    </location>
</feature>
<dbReference type="SMART" id="SM00355">
    <property type="entry name" value="ZnF_C2H2"/>
    <property type="match status" value="3"/>
</dbReference>
<accession>A0A8W8HNS0</accession>
<dbReference type="InterPro" id="IPR013087">
    <property type="entry name" value="Znf_C2H2_type"/>
</dbReference>
<dbReference type="Pfam" id="PF00096">
    <property type="entry name" value="zf-C2H2"/>
    <property type="match status" value="1"/>
</dbReference>
<dbReference type="GO" id="GO:0008270">
    <property type="term" value="F:zinc ion binding"/>
    <property type="evidence" value="ECO:0007669"/>
    <property type="project" value="UniProtKB-KW"/>
</dbReference>
<keyword evidence="2" id="KW-0479">Metal-binding</keyword>
<dbReference type="OrthoDB" id="6365676at2759"/>
<reference evidence="10" key="1">
    <citation type="submission" date="2022-08" db="UniProtKB">
        <authorList>
            <consortium name="EnsemblMetazoa"/>
        </authorList>
    </citation>
    <scope>IDENTIFICATION</scope>
    <source>
        <strain evidence="10">05x7-T-G4-1.051#20</strain>
    </source>
</reference>
<evidence type="ECO:0000256" key="7">
    <source>
        <dbReference type="PROSITE-ProRule" id="PRU00042"/>
    </source>
</evidence>
<dbReference type="SUPFAM" id="SSF57667">
    <property type="entry name" value="beta-beta-alpha zinc fingers"/>
    <property type="match status" value="1"/>
</dbReference>
<protein>
    <recommendedName>
        <fullName evidence="9">C2H2-type domain-containing protein</fullName>
    </recommendedName>
</protein>
<evidence type="ECO:0000256" key="3">
    <source>
        <dbReference type="ARBA" id="ARBA00022737"/>
    </source>
</evidence>
<comment type="subcellular location">
    <subcellularLocation>
        <location evidence="1">Nucleus</location>
    </subcellularLocation>
</comment>
<dbReference type="OMA" id="HIDHDYF"/>
<keyword evidence="11" id="KW-1185">Reference proteome</keyword>
<dbReference type="FunFam" id="3.30.160.60:FF:000926">
    <property type="entry name" value="Kruppel like factor 13"/>
    <property type="match status" value="1"/>
</dbReference>
<keyword evidence="6" id="KW-0539">Nucleus</keyword>
<evidence type="ECO:0000259" key="9">
    <source>
        <dbReference type="PROSITE" id="PS50157"/>
    </source>
</evidence>
<sequence>MQEITFEFSRNQSLYFIHTSLPCIQRARPQHAVQPFETKAKHLCNIVSRNSHRTRSRQRKARCLSTDSWIMIMTYQDQSDIDYETSLAAEGLMLMSNVVVASNKPNRTADDVNMADVSNTDKKDSLFNLASILTDLGKFRREHIDHDYFSGEMKRIHLRSLQNDESFIEKSTKDKKRKRAKATPPTSVAEGSDDDDSSVCNPKKKLHQCYYKGCAKMYGKSSHLKAHLRTHTGERPFPCTWSGCDKRFARSDELARHLRTHTGEKRFCCPYCDKRFMRSDHLNKHARRHPEFDPTVLQRSRLKKSSSSPLPDNSTETDRER</sequence>
<dbReference type="PROSITE" id="PS50157">
    <property type="entry name" value="ZINC_FINGER_C2H2_2"/>
    <property type="match status" value="3"/>
</dbReference>
<dbReference type="GO" id="GO:0000978">
    <property type="term" value="F:RNA polymerase II cis-regulatory region sequence-specific DNA binding"/>
    <property type="evidence" value="ECO:0007669"/>
    <property type="project" value="TreeGrafter"/>
</dbReference>
<dbReference type="InterPro" id="IPR036236">
    <property type="entry name" value="Znf_C2H2_sf"/>
</dbReference>
<dbReference type="GO" id="GO:0005634">
    <property type="term" value="C:nucleus"/>
    <property type="evidence" value="ECO:0007669"/>
    <property type="project" value="UniProtKB-SubCell"/>
</dbReference>
<feature type="domain" description="C2H2-type" evidence="9">
    <location>
        <begin position="267"/>
        <end position="294"/>
    </location>
</feature>
<dbReference type="EnsemblMetazoa" id="G10381.4">
    <property type="protein sequence ID" value="G10381.4:cds"/>
    <property type="gene ID" value="G10381"/>
</dbReference>
<evidence type="ECO:0000256" key="6">
    <source>
        <dbReference type="ARBA" id="ARBA00023242"/>
    </source>
</evidence>
<keyword evidence="5" id="KW-0862">Zinc</keyword>
<dbReference type="PANTHER" id="PTHR23235:SF174">
    <property type="entry name" value="CABUT, ISOFORM A"/>
    <property type="match status" value="1"/>
</dbReference>
<keyword evidence="3" id="KW-0677">Repeat</keyword>
<feature type="domain" description="C2H2-type" evidence="9">
    <location>
        <begin position="207"/>
        <end position="236"/>
    </location>
</feature>
<feature type="region of interest" description="Disordered" evidence="8">
    <location>
        <begin position="287"/>
        <end position="321"/>
    </location>
</feature>
<evidence type="ECO:0000313" key="11">
    <source>
        <dbReference type="Proteomes" id="UP000005408"/>
    </source>
</evidence>
<dbReference type="AlphaFoldDB" id="A0A8W8HNS0"/>
<proteinExistence type="predicted"/>
<feature type="region of interest" description="Disordered" evidence="8">
    <location>
        <begin position="167"/>
        <end position="200"/>
    </location>
</feature>
<evidence type="ECO:0000256" key="5">
    <source>
        <dbReference type="ARBA" id="ARBA00022833"/>
    </source>
</evidence>
<name>A0A8W8HNS0_MAGGI</name>
<evidence type="ECO:0000256" key="1">
    <source>
        <dbReference type="ARBA" id="ARBA00004123"/>
    </source>
</evidence>
<evidence type="ECO:0000313" key="10">
    <source>
        <dbReference type="EnsemblMetazoa" id="G10381.4:cds"/>
    </source>
</evidence>
<organism evidence="10 11">
    <name type="scientific">Magallana gigas</name>
    <name type="common">Pacific oyster</name>
    <name type="synonym">Crassostrea gigas</name>
    <dbReference type="NCBI Taxonomy" id="29159"/>
    <lineage>
        <taxon>Eukaryota</taxon>
        <taxon>Metazoa</taxon>
        <taxon>Spiralia</taxon>
        <taxon>Lophotrochozoa</taxon>
        <taxon>Mollusca</taxon>
        <taxon>Bivalvia</taxon>
        <taxon>Autobranchia</taxon>
        <taxon>Pteriomorphia</taxon>
        <taxon>Ostreida</taxon>
        <taxon>Ostreoidea</taxon>
        <taxon>Ostreidae</taxon>
        <taxon>Magallana</taxon>
    </lineage>
</organism>
<dbReference type="Pfam" id="PF13894">
    <property type="entry name" value="zf-C2H2_4"/>
    <property type="match status" value="1"/>
</dbReference>
<dbReference type="PANTHER" id="PTHR23235">
    <property type="entry name" value="KRUEPPEL-LIKE TRANSCRIPTION FACTOR"/>
    <property type="match status" value="1"/>
</dbReference>
<evidence type="ECO:0000256" key="8">
    <source>
        <dbReference type="SAM" id="MobiDB-lite"/>
    </source>
</evidence>
<dbReference type="PROSITE" id="PS00028">
    <property type="entry name" value="ZINC_FINGER_C2H2_1"/>
    <property type="match status" value="3"/>
</dbReference>
<dbReference type="Gene3D" id="3.30.160.60">
    <property type="entry name" value="Classic Zinc Finger"/>
    <property type="match status" value="3"/>
</dbReference>
<dbReference type="FunFam" id="3.30.160.60:FF:000018">
    <property type="entry name" value="Krueppel-like factor 15"/>
    <property type="match status" value="1"/>
</dbReference>
<dbReference type="GO" id="GO:0000981">
    <property type="term" value="F:DNA-binding transcription factor activity, RNA polymerase II-specific"/>
    <property type="evidence" value="ECO:0007669"/>
    <property type="project" value="TreeGrafter"/>
</dbReference>
<dbReference type="Proteomes" id="UP000005408">
    <property type="component" value="Unassembled WGS sequence"/>
</dbReference>
<evidence type="ECO:0000256" key="2">
    <source>
        <dbReference type="ARBA" id="ARBA00022723"/>
    </source>
</evidence>
<keyword evidence="4 7" id="KW-0863">Zinc-finger</keyword>
<evidence type="ECO:0000256" key="4">
    <source>
        <dbReference type="ARBA" id="ARBA00022771"/>
    </source>
</evidence>